<comment type="caution">
    <text evidence="2">The sequence shown here is derived from an EMBL/GenBank/DDBJ whole genome shotgun (WGS) entry which is preliminary data.</text>
</comment>
<dbReference type="RefSeq" id="WP_003262323.1">
    <property type="nucleotide sequence ID" value="NZ_CDRX01000001.1"/>
</dbReference>
<feature type="transmembrane region" description="Helical" evidence="1">
    <location>
        <begin position="64"/>
        <end position="84"/>
    </location>
</feature>
<dbReference type="Proteomes" id="UP001143674">
    <property type="component" value="Unassembled WGS sequence"/>
</dbReference>
<gene>
    <name evidence="2" type="ORF">LBW55_17350</name>
</gene>
<evidence type="ECO:0000256" key="1">
    <source>
        <dbReference type="SAM" id="Phobius"/>
    </source>
</evidence>
<keyword evidence="1" id="KW-0812">Transmembrane</keyword>
<protein>
    <recommendedName>
        <fullName evidence="4">Transmembrane protein</fullName>
    </recommendedName>
</protein>
<reference evidence="2" key="1">
    <citation type="submission" date="2021-09" db="EMBL/GenBank/DDBJ databases">
        <title>Genomic analysis of Ralstonia spp.</title>
        <authorList>
            <person name="Aburjaile F."/>
            <person name="Ariute J.C."/>
            <person name="Pais A.K.L."/>
            <person name="Albuquerque G.M.R."/>
            <person name="Silva A.M.F."/>
            <person name="Brenig B."/>
            <person name="Azevedo V."/>
            <person name="Matiuzzi M."/>
            <person name="Ramos R."/>
            <person name="Goes-Neto A."/>
            <person name="Soares S."/>
            <person name="Iseppon A.M.B."/>
            <person name="Souza E."/>
            <person name="Gama M."/>
        </authorList>
    </citation>
    <scope>NUCLEOTIDE SEQUENCE</scope>
    <source>
        <strain evidence="2">B4</strain>
    </source>
</reference>
<name>A0AAE3NK45_RALSL</name>
<keyword evidence="1" id="KW-0472">Membrane</keyword>
<feature type="transmembrane region" description="Helical" evidence="1">
    <location>
        <begin position="126"/>
        <end position="149"/>
    </location>
</feature>
<feature type="transmembrane region" description="Helical" evidence="1">
    <location>
        <begin position="96"/>
        <end position="114"/>
    </location>
</feature>
<sequence length="159" mass="16958">MIRTLVAGLAGGLTLNVAMLLTFRLIGFGWRGGGFLLTSPIQSRKLIAVWTQLEPLPLIVANPAPMIAGLMLFGVAHAAIYGWLAPAWPPGIVSRALRFAGLTFVLSYLFFEFFTPVNLLGEPLALVLAELGFWAVIAVAQACVIAAVMEPRAAARRAA</sequence>
<evidence type="ECO:0000313" key="2">
    <source>
        <dbReference type="EMBL" id="MDB0523370.1"/>
    </source>
</evidence>
<organism evidence="2 3">
    <name type="scientific">Ralstonia solanacearum</name>
    <name type="common">Pseudomonas solanacearum</name>
    <dbReference type="NCBI Taxonomy" id="305"/>
    <lineage>
        <taxon>Bacteria</taxon>
        <taxon>Pseudomonadati</taxon>
        <taxon>Pseudomonadota</taxon>
        <taxon>Betaproteobacteria</taxon>
        <taxon>Burkholderiales</taxon>
        <taxon>Burkholderiaceae</taxon>
        <taxon>Ralstonia</taxon>
        <taxon>Ralstonia solanacearum species complex</taxon>
    </lineage>
</organism>
<dbReference type="AlphaFoldDB" id="A0AAE3NK45"/>
<keyword evidence="1" id="KW-1133">Transmembrane helix</keyword>
<evidence type="ECO:0000313" key="3">
    <source>
        <dbReference type="Proteomes" id="UP001143674"/>
    </source>
</evidence>
<dbReference type="EMBL" id="JAIVEX010000009">
    <property type="protein sequence ID" value="MDB0523370.1"/>
    <property type="molecule type" value="Genomic_DNA"/>
</dbReference>
<proteinExistence type="predicted"/>
<accession>A0AAE3NK45</accession>
<dbReference type="KEGG" id="rsy:RSUY_28180"/>
<evidence type="ECO:0008006" key="4">
    <source>
        <dbReference type="Google" id="ProtNLM"/>
    </source>
</evidence>